<organism evidence="1 2">
    <name type="scientific">Vararia minispora EC-137</name>
    <dbReference type="NCBI Taxonomy" id="1314806"/>
    <lineage>
        <taxon>Eukaryota</taxon>
        <taxon>Fungi</taxon>
        <taxon>Dikarya</taxon>
        <taxon>Basidiomycota</taxon>
        <taxon>Agaricomycotina</taxon>
        <taxon>Agaricomycetes</taxon>
        <taxon>Russulales</taxon>
        <taxon>Lachnocladiaceae</taxon>
        <taxon>Vararia</taxon>
    </lineage>
</organism>
<reference evidence="1" key="1">
    <citation type="submission" date="2021-02" db="EMBL/GenBank/DDBJ databases">
        <authorList>
            <consortium name="DOE Joint Genome Institute"/>
            <person name="Ahrendt S."/>
            <person name="Looney B.P."/>
            <person name="Miyauchi S."/>
            <person name="Morin E."/>
            <person name="Drula E."/>
            <person name="Courty P.E."/>
            <person name="Chicoki N."/>
            <person name="Fauchery L."/>
            <person name="Kohler A."/>
            <person name="Kuo A."/>
            <person name="Labutti K."/>
            <person name="Pangilinan J."/>
            <person name="Lipzen A."/>
            <person name="Riley R."/>
            <person name="Andreopoulos W."/>
            <person name="He G."/>
            <person name="Johnson J."/>
            <person name="Barry K.W."/>
            <person name="Grigoriev I.V."/>
            <person name="Nagy L."/>
            <person name="Hibbett D."/>
            <person name="Henrissat B."/>
            <person name="Matheny P.B."/>
            <person name="Labbe J."/>
            <person name="Martin F."/>
        </authorList>
    </citation>
    <scope>NUCLEOTIDE SEQUENCE</scope>
    <source>
        <strain evidence="1">EC-137</strain>
    </source>
</reference>
<dbReference type="Proteomes" id="UP000814128">
    <property type="component" value="Unassembled WGS sequence"/>
</dbReference>
<protein>
    <submittedName>
        <fullName evidence="1">Uncharacterized protein</fullName>
    </submittedName>
</protein>
<dbReference type="EMBL" id="MU273672">
    <property type="protein sequence ID" value="KAI0029492.1"/>
    <property type="molecule type" value="Genomic_DNA"/>
</dbReference>
<evidence type="ECO:0000313" key="1">
    <source>
        <dbReference type="EMBL" id="KAI0029492.1"/>
    </source>
</evidence>
<proteinExistence type="predicted"/>
<name>A0ACB8QCW2_9AGAM</name>
<reference evidence="1" key="2">
    <citation type="journal article" date="2022" name="New Phytol.">
        <title>Evolutionary transition to the ectomycorrhizal habit in the genomes of a hyperdiverse lineage of mushroom-forming fungi.</title>
        <authorList>
            <person name="Looney B."/>
            <person name="Miyauchi S."/>
            <person name="Morin E."/>
            <person name="Drula E."/>
            <person name="Courty P.E."/>
            <person name="Kohler A."/>
            <person name="Kuo A."/>
            <person name="LaButti K."/>
            <person name="Pangilinan J."/>
            <person name="Lipzen A."/>
            <person name="Riley R."/>
            <person name="Andreopoulos W."/>
            <person name="He G."/>
            <person name="Johnson J."/>
            <person name="Nolan M."/>
            <person name="Tritt A."/>
            <person name="Barry K.W."/>
            <person name="Grigoriev I.V."/>
            <person name="Nagy L.G."/>
            <person name="Hibbett D."/>
            <person name="Henrissat B."/>
            <person name="Matheny P.B."/>
            <person name="Labbe J."/>
            <person name="Martin F.M."/>
        </authorList>
    </citation>
    <scope>NUCLEOTIDE SEQUENCE</scope>
    <source>
        <strain evidence="1">EC-137</strain>
    </source>
</reference>
<comment type="caution">
    <text evidence="1">The sequence shown here is derived from an EMBL/GenBank/DDBJ whole genome shotgun (WGS) entry which is preliminary data.</text>
</comment>
<sequence length="223" mass="25354">MHPQQRRAQTVRHHSRPSLAHNGANEHGMINEGSGPEATLESYLRGEIRDKDSEIDQLRSQIGRLQDELKARPPRDYVDNLKSEMASLEIIIEGMQRENVKALEQQNMMRKRQKLLEDELAKWVGPNWEQNLQIQPFPPDPEPEERGLNAASSSTRAPLAGPTPPKEDMHTHLEQIRLLILGMEKRLSSREDALNQVIARAEGESQRFEELGQGASAVRIRKA</sequence>
<accession>A0ACB8QCW2</accession>
<gene>
    <name evidence="1" type="ORF">K488DRAFT_56224</name>
</gene>
<evidence type="ECO:0000313" key="2">
    <source>
        <dbReference type="Proteomes" id="UP000814128"/>
    </source>
</evidence>
<keyword evidence="2" id="KW-1185">Reference proteome</keyword>